<dbReference type="EMBL" id="JAQQDH010000018">
    <property type="protein sequence ID" value="MFM0448283.1"/>
    <property type="molecule type" value="Genomic_DNA"/>
</dbReference>
<dbReference type="InterPro" id="IPR050204">
    <property type="entry name" value="AraC_XylS_family_regulators"/>
</dbReference>
<comment type="caution">
    <text evidence="6">The sequence shown here is derived from an EMBL/GenBank/DDBJ whole genome shotgun (WGS) entry which is preliminary data.</text>
</comment>
<dbReference type="PROSITE" id="PS01124">
    <property type="entry name" value="HTH_ARAC_FAMILY_2"/>
    <property type="match status" value="1"/>
</dbReference>
<evidence type="ECO:0000259" key="5">
    <source>
        <dbReference type="PROSITE" id="PS01124"/>
    </source>
</evidence>
<dbReference type="SMART" id="SM00342">
    <property type="entry name" value="HTH_ARAC"/>
    <property type="match status" value="1"/>
</dbReference>
<keyword evidence="7" id="KW-1185">Reference proteome</keyword>
<sequence>MSTASNDDPLHIAIPPRLLLPLEPPDLAPGIVHSSFSVQGDTRQSFLAWQERMSPVYDILPSSNQAENSFEASLSRYTIDNLSIFDFRTGPNLAVRSLGRVSTESIRDISFSVFLEGPPGQFVGAKPRRDEPHIPRVPSILALDMAQPCTIRSFHGRILVLFVPRALVEQSFPDAASLHGRWIHATTPLTRLMIEHLVALNRQIAGLGRENARQRFVTAVELLAAAFSRLAGLSGDARAAVRAAVYGQVRRHVEANLHDPDLSPDSVLKSLHLSRASVYRLFEHEGGLAAYIRGRRLRMAADELVRLPHMEVQDIASGLGFNSASSFTRAFRRAFDIAPGELHEYARLHQREHAERQRFTSAGNAEGSGANRKAS</sequence>
<evidence type="ECO:0000256" key="2">
    <source>
        <dbReference type="ARBA" id="ARBA00023125"/>
    </source>
</evidence>
<organism evidence="6 7">
    <name type="scientific">Paraburkholderia strydomiana</name>
    <dbReference type="NCBI Taxonomy" id="1245417"/>
    <lineage>
        <taxon>Bacteria</taxon>
        <taxon>Pseudomonadati</taxon>
        <taxon>Pseudomonadota</taxon>
        <taxon>Betaproteobacteria</taxon>
        <taxon>Burkholderiales</taxon>
        <taxon>Burkholderiaceae</taxon>
        <taxon>Paraburkholderia</taxon>
    </lineage>
</organism>
<reference evidence="6 7" key="1">
    <citation type="journal article" date="2024" name="Chem. Sci.">
        <title>Discovery of megapolipeptins by genome mining of a Burkholderiales bacteria collection.</title>
        <authorList>
            <person name="Paulo B.S."/>
            <person name="Recchia M.J.J."/>
            <person name="Lee S."/>
            <person name="Fergusson C.H."/>
            <person name="Romanowski S.B."/>
            <person name="Hernandez A."/>
            <person name="Krull N."/>
            <person name="Liu D.Y."/>
            <person name="Cavanagh H."/>
            <person name="Bos A."/>
            <person name="Gray C.A."/>
            <person name="Murphy B.T."/>
            <person name="Linington R.G."/>
            <person name="Eustaquio A.S."/>
        </authorList>
    </citation>
    <scope>NUCLEOTIDE SEQUENCE [LARGE SCALE GENOMIC DNA]</scope>
    <source>
        <strain evidence="6 7">RL17-379-BIB-C</strain>
    </source>
</reference>
<dbReference type="Proteomes" id="UP001629288">
    <property type="component" value="Unassembled WGS sequence"/>
</dbReference>
<feature type="domain" description="HTH araC/xylS-type" evidence="5">
    <location>
        <begin position="247"/>
        <end position="345"/>
    </location>
</feature>
<dbReference type="SUPFAM" id="SSF46689">
    <property type="entry name" value="Homeodomain-like"/>
    <property type="match status" value="1"/>
</dbReference>
<dbReference type="InterPro" id="IPR009057">
    <property type="entry name" value="Homeodomain-like_sf"/>
</dbReference>
<evidence type="ECO:0000256" key="1">
    <source>
        <dbReference type="ARBA" id="ARBA00023015"/>
    </source>
</evidence>
<dbReference type="Pfam" id="PF12833">
    <property type="entry name" value="HTH_18"/>
    <property type="match status" value="1"/>
</dbReference>
<proteinExistence type="predicted"/>
<dbReference type="InterPro" id="IPR018062">
    <property type="entry name" value="HTH_AraC-typ_CS"/>
</dbReference>
<dbReference type="PANTHER" id="PTHR46796">
    <property type="entry name" value="HTH-TYPE TRANSCRIPTIONAL ACTIVATOR RHAS-RELATED"/>
    <property type="match status" value="1"/>
</dbReference>
<gene>
    <name evidence="6" type="ORF">PQR00_32320</name>
</gene>
<dbReference type="InterPro" id="IPR018060">
    <property type="entry name" value="HTH_AraC"/>
</dbReference>
<dbReference type="PROSITE" id="PS00041">
    <property type="entry name" value="HTH_ARAC_FAMILY_1"/>
    <property type="match status" value="1"/>
</dbReference>
<keyword evidence="3" id="KW-0804">Transcription</keyword>
<feature type="region of interest" description="Disordered" evidence="4">
    <location>
        <begin position="354"/>
        <end position="375"/>
    </location>
</feature>
<evidence type="ECO:0000313" key="6">
    <source>
        <dbReference type="EMBL" id="MFM0448283.1"/>
    </source>
</evidence>
<dbReference type="PANTHER" id="PTHR46796:SF6">
    <property type="entry name" value="ARAC SUBFAMILY"/>
    <property type="match status" value="1"/>
</dbReference>
<name>A0ABW9CDF9_9BURK</name>
<dbReference type="PRINTS" id="PR00032">
    <property type="entry name" value="HTHARAC"/>
</dbReference>
<keyword evidence="1" id="KW-0805">Transcription regulation</keyword>
<protein>
    <submittedName>
        <fullName evidence="6">Helix-turn-helix domain-containing protein</fullName>
    </submittedName>
</protein>
<evidence type="ECO:0000256" key="3">
    <source>
        <dbReference type="ARBA" id="ARBA00023163"/>
    </source>
</evidence>
<keyword evidence="2" id="KW-0238">DNA-binding</keyword>
<dbReference type="InterPro" id="IPR020449">
    <property type="entry name" value="Tscrpt_reg_AraC-type_HTH"/>
</dbReference>
<evidence type="ECO:0000313" key="7">
    <source>
        <dbReference type="Proteomes" id="UP001629288"/>
    </source>
</evidence>
<dbReference type="Gene3D" id="1.10.10.60">
    <property type="entry name" value="Homeodomain-like"/>
    <property type="match status" value="1"/>
</dbReference>
<dbReference type="RefSeq" id="WP_408131572.1">
    <property type="nucleotide sequence ID" value="NZ_JAQQDH010000018.1"/>
</dbReference>
<accession>A0ABW9CDF9</accession>
<evidence type="ECO:0000256" key="4">
    <source>
        <dbReference type="SAM" id="MobiDB-lite"/>
    </source>
</evidence>